<evidence type="ECO:0000256" key="12">
    <source>
        <dbReference type="ARBA" id="ARBA00023002"/>
    </source>
</evidence>
<dbReference type="Pfam" id="PF02709">
    <property type="entry name" value="Glyco_transf_7C"/>
    <property type="match status" value="1"/>
</dbReference>
<dbReference type="InterPro" id="IPR027791">
    <property type="entry name" value="Galactosyl_T_C"/>
</dbReference>
<evidence type="ECO:0000313" key="19">
    <source>
        <dbReference type="WBParaSite" id="TMUE_1000005982.1"/>
    </source>
</evidence>
<evidence type="ECO:0000256" key="14">
    <source>
        <dbReference type="ARBA" id="ARBA00023180"/>
    </source>
</evidence>
<dbReference type="Pfam" id="PF13733">
    <property type="entry name" value="Glyco_transf_7N"/>
    <property type="match status" value="1"/>
</dbReference>
<keyword evidence="12" id="KW-0560">Oxidoreductase</keyword>
<dbReference type="InterPro" id="IPR036188">
    <property type="entry name" value="FAD/NAD-bd_sf"/>
</dbReference>
<dbReference type="InterPro" id="IPR027477">
    <property type="entry name" value="Succ_DH/fumarate_Rdtase_cat_sf"/>
</dbReference>
<dbReference type="InterPro" id="IPR010960">
    <property type="entry name" value="Flavocytochrome_c"/>
</dbReference>
<evidence type="ECO:0000256" key="13">
    <source>
        <dbReference type="ARBA" id="ARBA00023136"/>
    </source>
</evidence>
<feature type="domain" description="FAD-dependent oxidoreductase 2 FAD-binding" evidence="15">
    <location>
        <begin position="288"/>
        <end position="738"/>
    </location>
</feature>
<dbReference type="CDD" id="cd00899">
    <property type="entry name" value="b4GalT"/>
    <property type="match status" value="1"/>
</dbReference>
<dbReference type="GO" id="GO:0005975">
    <property type="term" value="P:carbohydrate metabolic process"/>
    <property type="evidence" value="ECO:0007669"/>
    <property type="project" value="InterPro"/>
</dbReference>
<organism evidence="18 19">
    <name type="scientific">Trichuris muris</name>
    <name type="common">Mouse whipworm</name>
    <dbReference type="NCBI Taxonomy" id="70415"/>
    <lineage>
        <taxon>Eukaryota</taxon>
        <taxon>Metazoa</taxon>
        <taxon>Ecdysozoa</taxon>
        <taxon>Nematoda</taxon>
        <taxon>Enoplea</taxon>
        <taxon>Dorylaimia</taxon>
        <taxon>Trichinellida</taxon>
        <taxon>Trichuridae</taxon>
        <taxon>Trichuris</taxon>
    </lineage>
</organism>
<dbReference type="GO" id="GO:0010181">
    <property type="term" value="F:FMN binding"/>
    <property type="evidence" value="ECO:0007669"/>
    <property type="project" value="InterPro"/>
</dbReference>
<dbReference type="Gene3D" id="3.50.50.60">
    <property type="entry name" value="FAD/NAD(P)-binding domain"/>
    <property type="match status" value="1"/>
</dbReference>
<keyword evidence="13" id="KW-0472">Membrane</keyword>
<dbReference type="NCBIfam" id="TIGR01813">
    <property type="entry name" value="flavo_cyto_c"/>
    <property type="match status" value="1"/>
</dbReference>
<dbReference type="AlphaFoldDB" id="A0A5S6QGK6"/>
<dbReference type="InterPro" id="IPR050315">
    <property type="entry name" value="FAD-oxidoreductase_2"/>
</dbReference>
<keyword evidence="10" id="KW-0735">Signal-anchor</keyword>
<name>A0A5S6QGK6_TRIMR</name>
<keyword evidence="11" id="KW-1133">Transmembrane helix</keyword>
<dbReference type="SUPFAM" id="SSF56425">
    <property type="entry name" value="Succinate dehydrogenase/fumarate reductase flavoprotein, catalytic domain"/>
    <property type="match status" value="1"/>
</dbReference>
<evidence type="ECO:0000256" key="4">
    <source>
        <dbReference type="ARBA" id="ARBA00005735"/>
    </source>
</evidence>
<dbReference type="Gene3D" id="3.90.550.10">
    <property type="entry name" value="Spore Coat Polysaccharide Biosynthesis Protein SpsA, Chain A"/>
    <property type="match status" value="1"/>
</dbReference>
<evidence type="ECO:0000256" key="11">
    <source>
        <dbReference type="ARBA" id="ARBA00022989"/>
    </source>
</evidence>
<evidence type="ECO:0000259" key="15">
    <source>
        <dbReference type="Pfam" id="PF00890"/>
    </source>
</evidence>
<dbReference type="PANTHER" id="PTHR43400">
    <property type="entry name" value="FUMARATE REDUCTASE"/>
    <property type="match status" value="1"/>
</dbReference>
<evidence type="ECO:0000256" key="8">
    <source>
        <dbReference type="ARBA" id="ARBA00022692"/>
    </source>
</evidence>
<dbReference type="InterPro" id="IPR029044">
    <property type="entry name" value="Nucleotide-diphossugar_trans"/>
</dbReference>
<evidence type="ECO:0000256" key="1">
    <source>
        <dbReference type="ARBA" id="ARBA00001974"/>
    </source>
</evidence>
<reference evidence="19" key="1">
    <citation type="submission" date="2019-12" db="UniProtKB">
        <authorList>
            <consortium name="WormBaseParasite"/>
        </authorList>
    </citation>
    <scope>IDENTIFICATION</scope>
</reference>
<keyword evidence="8" id="KW-0812">Transmembrane</keyword>
<dbReference type="GO" id="GO:0016020">
    <property type="term" value="C:membrane"/>
    <property type="evidence" value="ECO:0007669"/>
    <property type="project" value="UniProtKB-SubCell"/>
</dbReference>
<dbReference type="GO" id="GO:0016491">
    <property type="term" value="F:oxidoreductase activity"/>
    <property type="evidence" value="ECO:0007669"/>
    <property type="project" value="UniProtKB-KW"/>
</dbReference>
<dbReference type="Pfam" id="PF00890">
    <property type="entry name" value="FAD_binding_2"/>
    <property type="match status" value="1"/>
</dbReference>
<keyword evidence="6" id="KW-0328">Glycosyltransferase</keyword>
<dbReference type="PANTHER" id="PTHR43400:SF7">
    <property type="entry name" value="FAD-DEPENDENT OXIDOREDUCTASE 2 FAD BINDING DOMAIN-CONTAINING PROTEIN"/>
    <property type="match status" value="1"/>
</dbReference>
<dbReference type="InterPro" id="IPR003953">
    <property type="entry name" value="FAD-dep_OxRdtase_2_FAD-bd"/>
</dbReference>
<dbReference type="Gene3D" id="3.90.700.10">
    <property type="entry name" value="Succinate dehydrogenase/fumarate reductase flavoprotein, catalytic domain"/>
    <property type="match status" value="1"/>
</dbReference>
<comment type="similarity">
    <text evidence="4">Belongs to the glycosyltransferase 7 family.</text>
</comment>
<feature type="domain" description="Galactosyltransferase N-terminal" evidence="17">
    <location>
        <begin position="5"/>
        <end position="127"/>
    </location>
</feature>
<dbReference type="UniPathway" id="UPA00378"/>
<keyword evidence="7" id="KW-0808">Transferase</keyword>
<evidence type="ECO:0000256" key="10">
    <source>
        <dbReference type="ARBA" id="ARBA00022968"/>
    </source>
</evidence>
<dbReference type="PRINTS" id="PR02050">
    <property type="entry name" value="B14GALTRFASE"/>
</dbReference>
<comment type="subcellular location">
    <subcellularLocation>
        <location evidence="2">Membrane</location>
        <topology evidence="2">Single-pass type II membrane protein</topology>
    </subcellularLocation>
</comment>
<proteinExistence type="inferred from homology"/>
<dbReference type="GO" id="GO:0016757">
    <property type="term" value="F:glycosyltransferase activity"/>
    <property type="evidence" value="ECO:0007669"/>
    <property type="project" value="UniProtKB-KW"/>
</dbReference>
<accession>A0A5S6QGK6</accession>
<evidence type="ECO:0000256" key="2">
    <source>
        <dbReference type="ARBA" id="ARBA00004606"/>
    </source>
</evidence>
<dbReference type="InterPro" id="IPR027995">
    <property type="entry name" value="Galactosyl_T_N"/>
</dbReference>
<dbReference type="WBParaSite" id="TMUE_1000005982.1">
    <property type="protein sequence ID" value="TMUE_1000005982.1"/>
    <property type="gene ID" value="WBGene00285745"/>
</dbReference>
<dbReference type="SUPFAM" id="SSF51905">
    <property type="entry name" value="FAD/NAD(P)-binding domain"/>
    <property type="match status" value="1"/>
</dbReference>
<evidence type="ECO:0000259" key="17">
    <source>
        <dbReference type="Pfam" id="PF13733"/>
    </source>
</evidence>
<evidence type="ECO:0000313" key="18">
    <source>
        <dbReference type="Proteomes" id="UP000046395"/>
    </source>
</evidence>
<dbReference type="SUPFAM" id="SSF53448">
    <property type="entry name" value="Nucleotide-diphospho-sugar transferases"/>
    <property type="match status" value="1"/>
</dbReference>
<evidence type="ECO:0000256" key="5">
    <source>
        <dbReference type="ARBA" id="ARBA00022630"/>
    </source>
</evidence>
<feature type="domain" description="Galactosyltransferase C-terminal" evidence="16">
    <location>
        <begin position="132"/>
        <end position="209"/>
    </location>
</feature>
<keyword evidence="9" id="KW-0274">FAD</keyword>
<comment type="cofactor">
    <cofactor evidence="1">
        <name>FAD</name>
        <dbReference type="ChEBI" id="CHEBI:57692"/>
    </cofactor>
</comment>
<evidence type="ECO:0000259" key="16">
    <source>
        <dbReference type="Pfam" id="PF02709"/>
    </source>
</evidence>
<dbReference type="STRING" id="70415.A0A5S6QGK6"/>
<sequence>MDPDGTVKVSLEDPSFTSIVASLPWLLPGGINVPQGCQPSDHVAIIVPYRDRASHLRIFLSHMHPFLSRQRLHYGIFIVEPGKNETFNRGKLMNVGFMEALKFYNWSCFVFHDVDLLPENDNVLYSCGSNPRHLSSAIDKFSYRLPYGALFGGATSVPLSSFMVTNGFSNDFWGWGGEDDDFSWRVRQSGYKIERFKLSQSHYRMIPHKREKGNPVNSCRYRLLAVKHLRWKSTGLNSLKYEVTSVNVTDLYINVVVNTLEAASRAEIKHSKQITDSEQTYHRARPNIVVVGGGLSGISACLGALNQKAKVTLIEGEKEIGGNSAKASSGINACESDVQKQNSVNDSCALFIEDTLKAGRYMNNPQLVKSLAERSAMFVNELPKWGVNLSQLVILGGHSVKRTHRIPPRNGKPVGIGHALIGAYYSIVKHAAALNSGGYWNNFRLLKNTLVTELMTSDDGAVIGVRAKAAEKTASEEIEADAVILTTGGYSNDHTSDSLIMEYASWMKNFPTTNGPFAVGSGIKMARRIGAKLVDMDQLQLHPTGFIDPKDPSAKTKFLAPESLRGYGGILLDELGRRFENELAPRDTLVTAITAYCKWDSAVGGAITFLVVNNEVVSNFGKPDFDFYWKTKHFFELMENGSMLAAYLNVPEQRLRYTFVNYSVSALLKSDPFGKTVFPVTFQWNEPLYVARVTPVIHYSMGGIVTDGNMQVLDVTGQVINGLFAAGEVTGASSGVIYDKTALSEVVDVCMVLPAVVRWRQKFHYYAGDEERTTRDTRSVSSALQFAASCLLLRQHDAL</sequence>
<keyword evidence="14" id="KW-0325">Glycoprotein</keyword>
<evidence type="ECO:0000256" key="9">
    <source>
        <dbReference type="ARBA" id="ARBA00022827"/>
    </source>
</evidence>
<dbReference type="Proteomes" id="UP000046395">
    <property type="component" value="Unassembled WGS sequence"/>
</dbReference>
<protein>
    <submittedName>
        <fullName evidence="19">FAD-dependent oxidoreductase 2 FAD binding domain-containing protein</fullName>
    </submittedName>
</protein>
<evidence type="ECO:0000256" key="3">
    <source>
        <dbReference type="ARBA" id="ARBA00004922"/>
    </source>
</evidence>
<keyword evidence="18" id="KW-1185">Reference proteome</keyword>
<evidence type="ECO:0000256" key="7">
    <source>
        <dbReference type="ARBA" id="ARBA00022679"/>
    </source>
</evidence>
<comment type="pathway">
    <text evidence="3">Protein modification; protein glycosylation.</text>
</comment>
<keyword evidence="5" id="KW-0285">Flavoprotein</keyword>
<dbReference type="InterPro" id="IPR003859">
    <property type="entry name" value="Galactosyl_T"/>
</dbReference>
<evidence type="ECO:0000256" key="6">
    <source>
        <dbReference type="ARBA" id="ARBA00022676"/>
    </source>
</evidence>